<dbReference type="PANTHER" id="PTHR11439">
    <property type="entry name" value="GAG-POL-RELATED RETROTRANSPOSON"/>
    <property type="match status" value="1"/>
</dbReference>
<dbReference type="Proteomes" id="UP000288805">
    <property type="component" value="Unassembled WGS sequence"/>
</dbReference>
<dbReference type="AlphaFoldDB" id="A0A438HIN7"/>
<sequence length="107" mass="11938">MAAVTCELKWLKGLLLSLGVHHPKAIKLFCDSQSALHMAKNPVFHERTKHIEVDCHFVRDAITDGLIAPSYVPTVTQLADIFTKALGKKQFDYLLTKLGIFEPHAPT</sequence>
<accession>A0A438HIN7</accession>
<name>A0A438HIN7_VITVI</name>
<protein>
    <submittedName>
        <fullName evidence="1">Copia protein</fullName>
    </submittedName>
</protein>
<organism evidence="1 2">
    <name type="scientific">Vitis vinifera</name>
    <name type="common">Grape</name>
    <dbReference type="NCBI Taxonomy" id="29760"/>
    <lineage>
        <taxon>Eukaryota</taxon>
        <taxon>Viridiplantae</taxon>
        <taxon>Streptophyta</taxon>
        <taxon>Embryophyta</taxon>
        <taxon>Tracheophyta</taxon>
        <taxon>Spermatophyta</taxon>
        <taxon>Magnoliopsida</taxon>
        <taxon>eudicotyledons</taxon>
        <taxon>Gunneridae</taxon>
        <taxon>Pentapetalae</taxon>
        <taxon>rosids</taxon>
        <taxon>Vitales</taxon>
        <taxon>Vitaceae</taxon>
        <taxon>Viteae</taxon>
        <taxon>Vitis</taxon>
    </lineage>
</organism>
<proteinExistence type="predicted"/>
<evidence type="ECO:0000313" key="2">
    <source>
        <dbReference type="Proteomes" id="UP000288805"/>
    </source>
</evidence>
<dbReference type="EMBL" id="QGNW01000217">
    <property type="protein sequence ID" value="RVW84317.1"/>
    <property type="molecule type" value="Genomic_DNA"/>
</dbReference>
<gene>
    <name evidence="1" type="primary">GIP_412</name>
    <name evidence="1" type="ORF">CK203_036691</name>
</gene>
<reference evidence="1 2" key="1">
    <citation type="journal article" date="2018" name="PLoS Genet.">
        <title>Population sequencing reveals clonal diversity and ancestral inbreeding in the grapevine cultivar Chardonnay.</title>
        <authorList>
            <person name="Roach M.J."/>
            <person name="Johnson D.L."/>
            <person name="Bohlmann J."/>
            <person name="van Vuuren H.J."/>
            <person name="Jones S.J."/>
            <person name="Pretorius I.S."/>
            <person name="Schmidt S.A."/>
            <person name="Borneman A.R."/>
        </authorList>
    </citation>
    <scope>NUCLEOTIDE SEQUENCE [LARGE SCALE GENOMIC DNA]</scope>
    <source>
        <strain evidence="2">cv. Chardonnay</strain>
        <tissue evidence="1">Leaf</tissue>
    </source>
</reference>
<evidence type="ECO:0000313" key="1">
    <source>
        <dbReference type="EMBL" id="RVW84317.1"/>
    </source>
</evidence>
<comment type="caution">
    <text evidence="1">The sequence shown here is derived from an EMBL/GenBank/DDBJ whole genome shotgun (WGS) entry which is preliminary data.</text>
</comment>
<dbReference type="CDD" id="cd09272">
    <property type="entry name" value="RNase_HI_RT_Ty1"/>
    <property type="match status" value="1"/>
</dbReference>
<dbReference type="PANTHER" id="PTHR11439:SF487">
    <property type="entry name" value="RNA-DIRECTED DNA POLYMERASE"/>
    <property type="match status" value="1"/>
</dbReference>